<proteinExistence type="predicted"/>
<evidence type="ECO:0000313" key="2">
    <source>
        <dbReference type="EMBL" id="KAA6315346.1"/>
    </source>
</evidence>
<organism evidence="2 3">
    <name type="scientific">Streblomastix strix</name>
    <dbReference type="NCBI Taxonomy" id="222440"/>
    <lineage>
        <taxon>Eukaryota</taxon>
        <taxon>Metamonada</taxon>
        <taxon>Preaxostyla</taxon>
        <taxon>Oxymonadida</taxon>
        <taxon>Streblomastigidae</taxon>
        <taxon>Streblomastix</taxon>
    </lineage>
</organism>
<protein>
    <submittedName>
        <fullName evidence="2">Uncharacterized protein</fullName>
    </submittedName>
</protein>
<evidence type="ECO:0000256" key="1">
    <source>
        <dbReference type="SAM" id="MobiDB-lite"/>
    </source>
</evidence>
<evidence type="ECO:0000313" key="3">
    <source>
        <dbReference type="Proteomes" id="UP000324800"/>
    </source>
</evidence>
<comment type="caution">
    <text evidence="2">The sequence shown here is derived from an EMBL/GenBank/DDBJ whole genome shotgun (WGS) entry which is preliminary data.</text>
</comment>
<sequence>TVQIRTFLNERSEQGTGDMEQRRLGMTYRHQVSVQSCGNNWGAGEISGFYAQGDTLYASGNAVRNFNSTKDFCKDNINNNRLSEMQEPSANNQLYKRYSVPDAGLSIVRERNKVDSVRIQEIWMGDQREQEQVEAGVTVCVPGIDVQLNNNENLINQRQDERVESTSSKTDKANNGIKTEKDQKLGKFGWQDQVFHSTYRQ</sequence>
<accession>A0A5J4Q0F3</accession>
<gene>
    <name evidence="2" type="ORF">EZS28_055434</name>
</gene>
<feature type="non-terminal residue" evidence="2">
    <location>
        <position position="1"/>
    </location>
</feature>
<reference evidence="2 3" key="1">
    <citation type="submission" date="2019-03" db="EMBL/GenBank/DDBJ databases">
        <title>Single cell metagenomics reveals metabolic interactions within the superorganism composed of flagellate Streblomastix strix and complex community of Bacteroidetes bacteria on its surface.</title>
        <authorList>
            <person name="Treitli S.C."/>
            <person name="Kolisko M."/>
            <person name="Husnik F."/>
            <person name="Keeling P."/>
            <person name="Hampl V."/>
        </authorList>
    </citation>
    <scope>NUCLEOTIDE SEQUENCE [LARGE SCALE GENOMIC DNA]</scope>
    <source>
        <strain evidence="2">ST1C</strain>
    </source>
</reference>
<name>A0A5J4Q0F3_9EUKA</name>
<dbReference type="AlphaFoldDB" id="A0A5J4Q0F3"/>
<dbReference type="Proteomes" id="UP000324800">
    <property type="component" value="Unassembled WGS sequence"/>
</dbReference>
<feature type="region of interest" description="Disordered" evidence="1">
    <location>
        <begin position="156"/>
        <end position="180"/>
    </location>
</feature>
<feature type="compositionally biased region" description="Basic and acidic residues" evidence="1">
    <location>
        <begin position="158"/>
        <end position="180"/>
    </location>
</feature>
<feature type="non-terminal residue" evidence="2">
    <location>
        <position position="201"/>
    </location>
</feature>
<dbReference type="EMBL" id="SNRW01047460">
    <property type="protein sequence ID" value="KAA6315346.1"/>
    <property type="molecule type" value="Genomic_DNA"/>
</dbReference>